<dbReference type="InterPro" id="IPR036431">
    <property type="entry name" value="ARID_dom_sf"/>
</dbReference>
<feature type="compositionally biased region" description="Basic and acidic residues" evidence="6">
    <location>
        <begin position="191"/>
        <end position="201"/>
    </location>
</feature>
<dbReference type="GO" id="GO:0003677">
    <property type="term" value="F:DNA binding"/>
    <property type="evidence" value="ECO:0007669"/>
    <property type="project" value="UniProtKB-KW"/>
</dbReference>
<feature type="region of interest" description="Disordered" evidence="6">
    <location>
        <begin position="1"/>
        <end position="55"/>
    </location>
</feature>
<dbReference type="Proteomes" id="UP000663879">
    <property type="component" value="Unassembled WGS sequence"/>
</dbReference>
<evidence type="ECO:0000313" key="8">
    <source>
        <dbReference type="EMBL" id="CAF0710922.1"/>
    </source>
</evidence>
<reference evidence="8" key="1">
    <citation type="submission" date="2021-02" db="EMBL/GenBank/DDBJ databases">
        <authorList>
            <person name="Nowell W R."/>
        </authorList>
    </citation>
    <scope>NUCLEOTIDE SEQUENCE</scope>
    <source>
        <strain evidence="8">Ploen Becks lab</strain>
    </source>
</reference>
<feature type="compositionally biased region" description="Basic and acidic residues" evidence="6">
    <location>
        <begin position="7"/>
        <end position="18"/>
    </location>
</feature>
<comment type="subcellular location">
    <subcellularLocation>
        <location evidence="1">Nucleus</location>
    </subcellularLocation>
</comment>
<dbReference type="EMBL" id="CAJNOC010000060">
    <property type="protein sequence ID" value="CAF0710922.1"/>
    <property type="molecule type" value="Genomic_DNA"/>
</dbReference>
<proteinExistence type="predicted"/>
<feature type="region of interest" description="Disordered" evidence="6">
    <location>
        <begin position="177"/>
        <end position="237"/>
    </location>
</feature>
<feature type="compositionally biased region" description="Low complexity" evidence="6">
    <location>
        <begin position="435"/>
        <end position="446"/>
    </location>
</feature>
<keyword evidence="5" id="KW-0539">Nucleus</keyword>
<dbReference type="PROSITE" id="PS51011">
    <property type="entry name" value="ARID"/>
    <property type="match status" value="1"/>
</dbReference>
<evidence type="ECO:0000256" key="3">
    <source>
        <dbReference type="ARBA" id="ARBA00023125"/>
    </source>
</evidence>
<dbReference type="SMART" id="SM00501">
    <property type="entry name" value="BRIGHT"/>
    <property type="match status" value="1"/>
</dbReference>
<keyword evidence="4" id="KW-0804">Transcription</keyword>
<dbReference type="OrthoDB" id="10044343at2759"/>
<dbReference type="FunFam" id="1.10.150.60:FF:000007">
    <property type="entry name" value="AT-rich interactive domain-containing protein 3C"/>
    <property type="match status" value="1"/>
</dbReference>
<evidence type="ECO:0000256" key="1">
    <source>
        <dbReference type="ARBA" id="ARBA00004123"/>
    </source>
</evidence>
<feature type="region of interest" description="Disordered" evidence="6">
    <location>
        <begin position="396"/>
        <end position="459"/>
    </location>
</feature>
<dbReference type="InterPro" id="IPR001606">
    <property type="entry name" value="ARID_dom"/>
</dbReference>
<keyword evidence="3" id="KW-0238">DNA-binding</keyword>
<feature type="compositionally biased region" description="Polar residues" evidence="6">
    <location>
        <begin position="21"/>
        <end position="30"/>
    </location>
</feature>
<dbReference type="CDD" id="cd16881">
    <property type="entry name" value="ARID_Dri-like"/>
    <property type="match status" value="1"/>
</dbReference>
<sequence length="655" mass="74297">MNFDSLKNSREETDDNKYMDNISQSSSPHDNSMMIKEEEKNKLPNDSILSSSSSSCSSFSPNFYKNNPGVKLDWYKQYEESLKLFNHHRLAGFHSFMKPNQSSPISTNSQLNENSILMDRFYPQFPPSHQALLAHYAQIYGQNQFSSQFSTALTPQHNTEMLEKEKERLMQSGFGHQSNINFLNSNQRQELSPKNHKDDKRIRRNRGNSSCDSRSISPSSSQHSAQIDCEEDDENLADDSQSINAANGEWTYEEQFKQLYELSDDAKRKEFLDDLFSFMQKRGSPVNRIPIMAKHVLDLYELYRLVVSKGGLVEVINKKLWREITKGLNLPSSITSAAFTLRTQYMKYLYPYECEKLKMSTPNELQAAIDGNRREGRRPVYGYEYSSPNCSSVNSNLNNPNQTVQNTQNSPSQIPSIHHPHPLIPHPHQNHHHALLAAAAAAAAAAAHHHNHPLSHLHENNNLEQNNLNFQHHVSNHPNTPLLNPFIKNYFELNTPPSSTASNVSHASENSQNLSSSSSNNSSELDVNVQRSAIKRPFESIDSKSQEINSKKILLESNQNSKISEQQQSSQNSKMNIKISGKDFVDLDRSLTICFEFNGFTYQGTLHPTRLENNNGIQIQIPYSGEDAKKEINILKPDSNATTSSSSSIKTDIIF</sequence>
<dbReference type="PANTHER" id="PTHR15348">
    <property type="entry name" value="AT-RICH INTERACTIVE DOMAIN-CONTAINING PROTEIN ARID DOMAIN- CONTAINING PROTEIN DEAD RINGER PROTEIN B-CELL REGULATOR OF IGH TRANSCRIPTION BRIGHT"/>
    <property type="match status" value="1"/>
</dbReference>
<dbReference type="SMART" id="SM01014">
    <property type="entry name" value="ARID"/>
    <property type="match status" value="1"/>
</dbReference>
<dbReference type="InterPro" id="IPR045147">
    <property type="entry name" value="ARI3A/B/C"/>
</dbReference>
<protein>
    <recommendedName>
        <fullName evidence="7">ARID domain-containing protein</fullName>
    </recommendedName>
</protein>
<name>A0A813M5T9_9BILA</name>
<dbReference type="AlphaFoldDB" id="A0A813M5T9"/>
<feature type="compositionally biased region" description="Acidic residues" evidence="6">
    <location>
        <begin position="228"/>
        <end position="237"/>
    </location>
</feature>
<dbReference type="Gene3D" id="1.10.150.60">
    <property type="entry name" value="ARID DNA-binding domain"/>
    <property type="match status" value="1"/>
</dbReference>
<feature type="compositionally biased region" description="Low complexity" evidence="6">
    <location>
        <begin position="508"/>
        <end position="525"/>
    </location>
</feature>
<feature type="compositionally biased region" description="Low complexity" evidence="6">
    <location>
        <begin position="209"/>
        <end position="224"/>
    </location>
</feature>
<keyword evidence="2" id="KW-0805">Transcription regulation</keyword>
<evidence type="ECO:0000256" key="4">
    <source>
        <dbReference type="ARBA" id="ARBA00023163"/>
    </source>
</evidence>
<keyword evidence="9" id="KW-1185">Reference proteome</keyword>
<organism evidence="8 9">
    <name type="scientific">Brachionus calyciflorus</name>
    <dbReference type="NCBI Taxonomy" id="104777"/>
    <lineage>
        <taxon>Eukaryota</taxon>
        <taxon>Metazoa</taxon>
        <taxon>Spiralia</taxon>
        <taxon>Gnathifera</taxon>
        <taxon>Rotifera</taxon>
        <taxon>Eurotatoria</taxon>
        <taxon>Monogononta</taxon>
        <taxon>Pseudotrocha</taxon>
        <taxon>Ploima</taxon>
        <taxon>Brachionidae</taxon>
        <taxon>Brachionus</taxon>
    </lineage>
</organism>
<feature type="compositionally biased region" description="Low complexity" evidence="6">
    <location>
        <begin position="396"/>
        <end position="417"/>
    </location>
</feature>
<dbReference type="GO" id="GO:0006357">
    <property type="term" value="P:regulation of transcription by RNA polymerase II"/>
    <property type="evidence" value="ECO:0007669"/>
    <property type="project" value="InterPro"/>
</dbReference>
<dbReference type="SUPFAM" id="SSF46774">
    <property type="entry name" value="ARID-like"/>
    <property type="match status" value="1"/>
</dbReference>
<feature type="domain" description="ARID" evidence="7">
    <location>
        <begin position="265"/>
        <end position="357"/>
    </location>
</feature>
<comment type="caution">
    <text evidence="8">The sequence shown here is derived from an EMBL/GenBank/DDBJ whole genome shotgun (WGS) entry which is preliminary data.</text>
</comment>
<feature type="region of interest" description="Disordered" evidence="6">
    <location>
        <begin position="497"/>
        <end position="527"/>
    </location>
</feature>
<accession>A0A813M5T9</accession>
<dbReference type="GO" id="GO:0005634">
    <property type="term" value="C:nucleus"/>
    <property type="evidence" value="ECO:0007669"/>
    <property type="project" value="UniProtKB-SubCell"/>
</dbReference>
<evidence type="ECO:0000259" key="7">
    <source>
        <dbReference type="PROSITE" id="PS51011"/>
    </source>
</evidence>
<feature type="compositionally biased region" description="Polar residues" evidence="6">
    <location>
        <begin position="497"/>
        <end position="507"/>
    </location>
</feature>
<evidence type="ECO:0000256" key="5">
    <source>
        <dbReference type="ARBA" id="ARBA00023242"/>
    </source>
</evidence>
<feature type="compositionally biased region" description="Polar residues" evidence="6">
    <location>
        <begin position="177"/>
        <end position="190"/>
    </location>
</feature>
<dbReference type="PANTHER" id="PTHR15348:SF0">
    <property type="entry name" value="PROTEIN DEAD RINGER"/>
    <property type="match status" value="1"/>
</dbReference>
<gene>
    <name evidence="8" type="ORF">OXX778_LOCUS1032</name>
</gene>
<evidence type="ECO:0000313" key="9">
    <source>
        <dbReference type="Proteomes" id="UP000663879"/>
    </source>
</evidence>
<evidence type="ECO:0000256" key="2">
    <source>
        <dbReference type="ARBA" id="ARBA00023015"/>
    </source>
</evidence>
<dbReference type="Pfam" id="PF01388">
    <property type="entry name" value="ARID"/>
    <property type="match status" value="1"/>
</dbReference>
<evidence type="ECO:0000256" key="6">
    <source>
        <dbReference type="SAM" id="MobiDB-lite"/>
    </source>
</evidence>